<name>A0A1R1SMH8_9ACTN</name>
<evidence type="ECO:0000256" key="1">
    <source>
        <dbReference type="SAM" id="MobiDB-lite"/>
    </source>
</evidence>
<sequence>MRCGICGSGRLSPVGELTSSDSMQKRLRLRFPRLGAFKSRPTFHAGFARACRDCGALLPFLGEEERRRLDAEADGLAPAEGAPIDADSEGGDAR</sequence>
<evidence type="ECO:0000313" key="3">
    <source>
        <dbReference type="Proteomes" id="UP000186168"/>
    </source>
</evidence>
<dbReference type="GeneID" id="96744435"/>
<gene>
    <name evidence="2" type="ORF">SPAR_10567</name>
</gene>
<dbReference type="EMBL" id="ASQP01000154">
    <property type="protein sequence ID" value="OMI39510.1"/>
    <property type="molecule type" value="Genomic_DNA"/>
</dbReference>
<organism evidence="2 3">
    <name type="scientific">Streptomyces sparsogenes DSM 40356</name>
    <dbReference type="NCBI Taxonomy" id="1331668"/>
    <lineage>
        <taxon>Bacteria</taxon>
        <taxon>Bacillati</taxon>
        <taxon>Actinomycetota</taxon>
        <taxon>Actinomycetes</taxon>
        <taxon>Kitasatosporales</taxon>
        <taxon>Streptomycetaceae</taxon>
        <taxon>Streptomyces</taxon>
    </lineage>
</organism>
<dbReference type="STRING" id="67365.GCA_001704635_06936"/>
<keyword evidence="3" id="KW-1185">Reference proteome</keyword>
<dbReference type="Proteomes" id="UP000186168">
    <property type="component" value="Unassembled WGS sequence"/>
</dbReference>
<dbReference type="RefSeq" id="WP_065963250.1">
    <property type="nucleotide sequence ID" value="NZ_ASQP01000154.1"/>
</dbReference>
<proteinExistence type="predicted"/>
<comment type="caution">
    <text evidence="2">The sequence shown here is derived from an EMBL/GenBank/DDBJ whole genome shotgun (WGS) entry which is preliminary data.</text>
</comment>
<evidence type="ECO:0000313" key="2">
    <source>
        <dbReference type="EMBL" id="OMI39510.1"/>
    </source>
</evidence>
<dbReference type="AlphaFoldDB" id="A0A1R1SMH8"/>
<reference evidence="2 3" key="1">
    <citation type="submission" date="2013-05" db="EMBL/GenBank/DDBJ databases">
        <title>Genome sequence of Streptomyces sparsogenes DSM 40356.</title>
        <authorList>
            <person name="Coyne S."/>
            <person name="Seebeck F.P."/>
        </authorList>
    </citation>
    <scope>NUCLEOTIDE SEQUENCE [LARGE SCALE GENOMIC DNA]</scope>
    <source>
        <strain evidence="2 3">DSM 40356</strain>
    </source>
</reference>
<accession>A0A1R1SMH8</accession>
<protein>
    <submittedName>
        <fullName evidence="2">Uncharacterized protein</fullName>
    </submittedName>
</protein>
<feature type="region of interest" description="Disordered" evidence="1">
    <location>
        <begin position="69"/>
        <end position="94"/>
    </location>
</feature>